<sequence length="169" mass="18442">MAVSPASHSESRTRHTDRRIQSNHVLLHEDPASADDDEETRPPSPLPWSSRYVLASGPIGASGLILPDAIESSTSVRPRPPDRSIDRPPCLPPVASPHAAMSELCRPAFCFSNCFAPISLSLSLSLSLARAYERRSSCLPTLGAWRYAVGKDSIESSRRWWIAVARDGP</sequence>
<dbReference type="Proteomes" id="UP000244005">
    <property type="component" value="Unassembled WGS sequence"/>
</dbReference>
<organism evidence="2 3">
    <name type="scientific">Marchantia polymorpha</name>
    <name type="common">Common liverwort</name>
    <name type="synonym">Marchantia aquatica</name>
    <dbReference type="NCBI Taxonomy" id="3197"/>
    <lineage>
        <taxon>Eukaryota</taxon>
        <taxon>Viridiplantae</taxon>
        <taxon>Streptophyta</taxon>
        <taxon>Embryophyta</taxon>
        <taxon>Marchantiophyta</taxon>
        <taxon>Marchantiopsida</taxon>
        <taxon>Marchantiidae</taxon>
        <taxon>Marchantiales</taxon>
        <taxon>Marchantiaceae</taxon>
        <taxon>Marchantia</taxon>
    </lineage>
</organism>
<feature type="compositionally biased region" description="Basic and acidic residues" evidence="1">
    <location>
        <begin position="9"/>
        <end position="31"/>
    </location>
</feature>
<dbReference type="Gramene" id="Mp4g16170.1">
    <property type="protein sequence ID" value="Mp4g16170.1.cds1"/>
    <property type="gene ID" value="Mp4g16170"/>
</dbReference>
<protein>
    <submittedName>
        <fullName evidence="2">Uncharacterized protein</fullName>
    </submittedName>
</protein>
<dbReference type="EMBL" id="KZ772726">
    <property type="protein sequence ID" value="PTQ37974.1"/>
    <property type="molecule type" value="Genomic_DNA"/>
</dbReference>
<reference evidence="3" key="1">
    <citation type="journal article" date="2017" name="Cell">
        <title>Insights into land plant evolution garnered from the Marchantia polymorpha genome.</title>
        <authorList>
            <person name="Bowman J.L."/>
            <person name="Kohchi T."/>
            <person name="Yamato K.T."/>
            <person name="Jenkins J."/>
            <person name="Shu S."/>
            <person name="Ishizaki K."/>
            <person name="Yamaoka S."/>
            <person name="Nishihama R."/>
            <person name="Nakamura Y."/>
            <person name="Berger F."/>
            <person name="Adam C."/>
            <person name="Aki S.S."/>
            <person name="Althoff F."/>
            <person name="Araki T."/>
            <person name="Arteaga-Vazquez M.A."/>
            <person name="Balasubrmanian S."/>
            <person name="Barry K."/>
            <person name="Bauer D."/>
            <person name="Boehm C.R."/>
            <person name="Briginshaw L."/>
            <person name="Caballero-Perez J."/>
            <person name="Catarino B."/>
            <person name="Chen F."/>
            <person name="Chiyoda S."/>
            <person name="Chovatia M."/>
            <person name="Davies K.M."/>
            <person name="Delmans M."/>
            <person name="Demura T."/>
            <person name="Dierschke T."/>
            <person name="Dolan L."/>
            <person name="Dorantes-Acosta A.E."/>
            <person name="Eklund D.M."/>
            <person name="Florent S.N."/>
            <person name="Flores-Sandoval E."/>
            <person name="Fujiyama A."/>
            <person name="Fukuzawa H."/>
            <person name="Galik B."/>
            <person name="Grimanelli D."/>
            <person name="Grimwood J."/>
            <person name="Grossniklaus U."/>
            <person name="Hamada T."/>
            <person name="Haseloff J."/>
            <person name="Hetherington A.J."/>
            <person name="Higo A."/>
            <person name="Hirakawa Y."/>
            <person name="Hundley H.N."/>
            <person name="Ikeda Y."/>
            <person name="Inoue K."/>
            <person name="Inoue S.I."/>
            <person name="Ishida S."/>
            <person name="Jia Q."/>
            <person name="Kakita M."/>
            <person name="Kanazawa T."/>
            <person name="Kawai Y."/>
            <person name="Kawashima T."/>
            <person name="Kennedy M."/>
            <person name="Kinose K."/>
            <person name="Kinoshita T."/>
            <person name="Kohara Y."/>
            <person name="Koide E."/>
            <person name="Komatsu K."/>
            <person name="Kopischke S."/>
            <person name="Kubo M."/>
            <person name="Kyozuka J."/>
            <person name="Lagercrantz U."/>
            <person name="Lin S.S."/>
            <person name="Lindquist E."/>
            <person name="Lipzen A.M."/>
            <person name="Lu C.W."/>
            <person name="De Luna E."/>
            <person name="Martienssen R.A."/>
            <person name="Minamino N."/>
            <person name="Mizutani M."/>
            <person name="Mizutani M."/>
            <person name="Mochizuki N."/>
            <person name="Monte I."/>
            <person name="Mosher R."/>
            <person name="Nagasaki H."/>
            <person name="Nakagami H."/>
            <person name="Naramoto S."/>
            <person name="Nishitani K."/>
            <person name="Ohtani M."/>
            <person name="Okamoto T."/>
            <person name="Okumura M."/>
            <person name="Phillips J."/>
            <person name="Pollak B."/>
            <person name="Reinders A."/>
            <person name="Rovekamp M."/>
            <person name="Sano R."/>
            <person name="Sawa S."/>
            <person name="Schmid M.W."/>
            <person name="Shirakawa M."/>
            <person name="Solano R."/>
            <person name="Spunde A."/>
            <person name="Suetsugu N."/>
            <person name="Sugano S."/>
            <person name="Sugiyama A."/>
            <person name="Sun R."/>
            <person name="Suzuki Y."/>
            <person name="Takenaka M."/>
            <person name="Takezawa D."/>
            <person name="Tomogane H."/>
            <person name="Tsuzuki M."/>
            <person name="Ueda T."/>
            <person name="Umeda M."/>
            <person name="Ward J.M."/>
            <person name="Watanabe Y."/>
            <person name="Yazaki K."/>
            <person name="Yokoyama R."/>
            <person name="Yoshitake Y."/>
            <person name="Yotsui I."/>
            <person name="Zachgo S."/>
            <person name="Schmutz J."/>
        </authorList>
    </citation>
    <scope>NUCLEOTIDE SEQUENCE [LARGE SCALE GENOMIC DNA]</scope>
    <source>
        <strain evidence="3">Tak-1</strain>
    </source>
</reference>
<dbReference type="AlphaFoldDB" id="A0A2R6WVV7"/>
<evidence type="ECO:0000313" key="2">
    <source>
        <dbReference type="EMBL" id="PTQ37974.1"/>
    </source>
</evidence>
<proteinExistence type="predicted"/>
<feature type="region of interest" description="Disordered" evidence="1">
    <location>
        <begin position="1"/>
        <end position="49"/>
    </location>
</feature>
<evidence type="ECO:0000256" key="1">
    <source>
        <dbReference type="SAM" id="MobiDB-lite"/>
    </source>
</evidence>
<name>A0A2R6WVV7_MARPO</name>
<accession>A0A2R6WVV7</accession>
<gene>
    <name evidence="2" type="ORF">MARPO_0054s0082</name>
</gene>
<evidence type="ECO:0000313" key="3">
    <source>
        <dbReference type="Proteomes" id="UP000244005"/>
    </source>
</evidence>
<keyword evidence="3" id="KW-1185">Reference proteome</keyword>